<keyword evidence="2" id="KW-0479">Metal-binding</keyword>
<dbReference type="GO" id="GO:0006826">
    <property type="term" value="P:iron ion transport"/>
    <property type="evidence" value="ECO:0007669"/>
    <property type="project" value="InterPro"/>
</dbReference>
<dbReference type="CDD" id="cd01055">
    <property type="entry name" value="Nonheme_Ferritin"/>
    <property type="match status" value="1"/>
</dbReference>
<dbReference type="AlphaFoldDB" id="A0A3B0VA81"/>
<dbReference type="EMBL" id="UOEY01000105">
    <property type="protein sequence ID" value="VAW40588.1"/>
    <property type="molecule type" value="Genomic_DNA"/>
</dbReference>
<dbReference type="InterPro" id="IPR041719">
    <property type="entry name" value="Ferritin_prok"/>
</dbReference>
<dbReference type="GO" id="GO:0006879">
    <property type="term" value="P:intracellular iron ion homeostasis"/>
    <property type="evidence" value="ECO:0007669"/>
    <property type="project" value="UniProtKB-KW"/>
</dbReference>
<dbReference type="GO" id="GO:0004322">
    <property type="term" value="F:ferroxidase activity"/>
    <property type="evidence" value="ECO:0007669"/>
    <property type="project" value="TreeGrafter"/>
</dbReference>
<evidence type="ECO:0000256" key="4">
    <source>
        <dbReference type="ARBA" id="ARBA00023004"/>
    </source>
</evidence>
<dbReference type="InterPro" id="IPR008331">
    <property type="entry name" value="Ferritin_DPS_dom"/>
</dbReference>
<keyword evidence="3" id="KW-0560">Oxidoreductase</keyword>
<dbReference type="InterPro" id="IPR009040">
    <property type="entry name" value="Ferritin-like_diiron"/>
</dbReference>
<dbReference type="InterPro" id="IPR001519">
    <property type="entry name" value="Ferritin"/>
</dbReference>
<keyword evidence="1" id="KW-0409">Iron storage</keyword>
<dbReference type="InterPro" id="IPR009078">
    <property type="entry name" value="Ferritin-like_SF"/>
</dbReference>
<dbReference type="FunFam" id="1.20.1260.10:FF:000001">
    <property type="entry name" value="Non-heme ferritin"/>
    <property type="match status" value="1"/>
</dbReference>
<dbReference type="Gene3D" id="1.20.1260.10">
    <property type="match status" value="1"/>
</dbReference>
<accession>A0A3B0VA81</accession>
<evidence type="ECO:0000259" key="5">
    <source>
        <dbReference type="PROSITE" id="PS50905"/>
    </source>
</evidence>
<proteinExistence type="predicted"/>
<dbReference type="PROSITE" id="PS50905">
    <property type="entry name" value="FERRITIN_LIKE"/>
    <property type="match status" value="1"/>
</dbReference>
<keyword evidence="4" id="KW-0408">Iron</keyword>
<evidence type="ECO:0000256" key="1">
    <source>
        <dbReference type="ARBA" id="ARBA00022434"/>
    </source>
</evidence>
<dbReference type="GO" id="GO:0042802">
    <property type="term" value="F:identical protein binding"/>
    <property type="evidence" value="ECO:0007669"/>
    <property type="project" value="UniProtKB-ARBA"/>
</dbReference>
<dbReference type="PANTHER" id="PTHR11431">
    <property type="entry name" value="FERRITIN"/>
    <property type="match status" value="1"/>
</dbReference>
<evidence type="ECO:0000256" key="2">
    <source>
        <dbReference type="ARBA" id="ARBA00022723"/>
    </source>
</evidence>
<gene>
    <name evidence="6" type="ORF">MNBD_DELTA04-1344</name>
</gene>
<dbReference type="GO" id="GO:0008198">
    <property type="term" value="F:ferrous iron binding"/>
    <property type="evidence" value="ECO:0007669"/>
    <property type="project" value="TreeGrafter"/>
</dbReference>
<dbReference type="Pfam" id="PF00210">
    <property type="entry name" value="Ferritin"/>
    <property type="match status" value="1"/>
</dbReference>
<protein>
    <submittedName>
        <fullName evidence="6">Ferritin-like protein 2</fullName>
    </submittedName>
</protein>
<name>A0A3B0VA81_9ZZZZ</name>
<feature type="domain" description="Ferritin-like diiron" evidence="5">
    <location>
        <begin position="1"/>
        <end position="145"/>
    </location>
</feature>
<dbReference type="SUPFAM" id="SSF47240">
    <property type="entry name" value="Ferritin-like"/>
    <property type="match status" value="1"/>
</dbReference>
<sequence>MLKKKMQKALNEQINAEMYSSYLYLSMESYFRSTSLVGMANWMRGQVQEELFHAIKFYNFVGERGARVELGVIKKPAADWASPLAVFEHILKHEQMVTDLINNLVDLAIAEKDHATKNFLQWFVAEQVEEEAGAGEIVDKLKLIRNDTSGLFFLDAELAKRVFTMPLKGEV</sequence>
<dbReference type="GO" id="GO:0005829">
    <property type="term" value="C:cytosol"/>
    <property type="evidence" value="ECO:0007669"/>
    <property type="project" value="TreeGrafter"/>
</dbReference>
<reference evidence="6" key="1">
    <citation type="submission" date="2018-06" db="EMBL/GenBank/DDBJ databases">
        <authorList>
            <person name="Zhirakovskaya E."/>
        </authorList>
    </citation>
    <scope>NUCLEOTIDE SEQUENCE</scope>
</reference>
<dbReference type="PANTHER" id="PTHR11431:SF127">
    <property type="entry name" value="BACTERIAL NON-HEME FERRITIN"/>
    <property type="match status" value="1"/>
</dbReference>
<evidence type="ECO:0000313" key="6">
    <source>
        <dbReference type="EMBL" id="VAW40588.1"/>
    </source>
</evidence>
<dbReference type="InterPro" id="IPR012347">
    <property type="entry name" value="Ferritin-like"/>
</dbReference>
<evidence type="ECO:0000256" key="3">
    <source>
        <dbReference type="ARBA" id="ARBA00023002"/>
    </source>
</evidence>
<dbReference type="GO" id="GO:0008199">
    <property type="term" value="F:ferric iron binding"/>
    <property type="evidence" value="ECO:0007669"/>
    <property type="project" value="InterPro"/>
</dbReference>
<organism evidence="6">
    <name type="scientific">hydrothermal vent metagenome</name>
    <dbReference type="NCBI Taxonomy" id="652676"/>
    <lineage>
        <taxon>unclassified sequences</taxon>
        <taxon>metagenomes</taxon>
        <taxon>ecological metagenomes</taxon>
    </lineage>
</organism>